<accession>A0A2P6RW97</accession>
<gene>
    <name evidence="1" type="ORF">RchiOBHm_Chr2g0136161</name>
</gene>
<dbReference type="InterPro" id="IPR025886">
    <property type="entry name" value="PP2-like"/>
</dbReference>
<dbReference type="PANTHER" id="PTHR48478:SF1">
    <property type="entry name" value="LECTIN-LIKE"/>
    <property type="match status" value="1"/>
</dbReference>
<dbReference type="InterPro" id="IPR052147">
    <property type="entry name" value="PP2-like/Lectin"/>
</dbReference>
<reference evidence="1 2" key="1">
    <citation type="journal article" date="2018" name="Nat. Genet.">
        <title>The Rosa genome provides new insights in the design of modern roses.</title>
        <authorList>
            <person name="Bendahmane M."/>
        </authorList>
    </citation>
    <scope>NUCLEOTIDE SEQUENCE [LARGE SCALE GENOMIC DNA]</scope>
    <source>
        <strain evidence="2">cv. Old Blush</strain>
    </source>
</reference>
<sequence>MSFVAFQFLCMQKIWSEKKSSYKCIMLYPRWFDVTWGFPPHWLWNCYEETSDENIEVAKLMSVCWLNVRGQFKMSELSSGVVYEIAYIVKLTKEGFGWEFPVTLKLKVPEGREQKRQYSLLEKPIGEWIELIGGSFQAKEGETREVSFDIIEHGGHWKSGLILKGIIIRPKH</sequence>
<keyword evidence="2" id="KW-1185">Reference proteome</keyword>
<dbReference type="AlphaFoldDB" id="A0A2P6RW97"/>
<organism evidence="1 2">
    <name type="scientific">Rosa chinensis</name>
    <name type="common">China rose</name>
    <dbReference type="NCBI Taxonomy" id="74649"/>
    <lineage>
        <taxon>Eukaryota</taxon>
        <taxon>Viridiplantae</taxon>
        <taxon>Streptophyta</taxon>
        <taxon>Embryophyta</taxon>
        <taxon>Tracheophyta</taxon>
        <taxon>Spermatophyta</taxon>
        <taxon>Magnoliopsida</taxon>
        <taxon>eudicotyledons</taxon>
        <taxon>Gunneridae</taxon>
        <taxon>Pentapetalae</taxon>
        <taxon>rosids</taxon>
        <taxon>fabids</taxon>
        <taxon>Rosales</taxon>
        <taxon>Rosaceae</taxon>
        <taxon>Rosoideae</taxon>
        <taxon>Rosoideae incertae sedis</taxon>
        <taxon>Rosa</taxon>
    </lineage>
</organism>
<name>A0A2P6RW97_ROSCH</name>
<protein>
    <submittedName>
        <fullName evidence="1">Putative phloem protein</fullName>
    </submittedName>
</protein>
<evidence type="ECO:0000313" key="2">
    <source>
        <dbReference type="Proteomes" id="UP000238479"/>
    </source>
</evidence>
<dbReference type="GO" id="GO:0030246">
    <property type="term" value="F:carbohydrate binding"/>
    <property type="evidence" value="ECO:0007669"/>
    <property type="project" value="InterPro"/>
</dbReference>
<comment type="caution">
    <text evidence="1">The sequence shown here is derived from an EMBL/GenBank/DDBJ whole genome shotgun (WGS) entry which is preliminary data.</text>
</comment>
<proteinExistence type="predicted"/>
<dbReference type="OMA" id="WIDIQAG"/>
<dbReference type="Gramene" id="PRQ50698">
    <property type="protein sequence ID" value="PRQ50698"/>
    <property type="gene ID" value="RchiOBHm_Chr2g0136161"/>
</dbReference>
<dbReference type="STRING" id="74649.A0A2P6RW97"/>
<dbReference type="Proteomes" id="UP000238479">
    <property type="component" value="Chromosome 2"/>
</dbReference>
<dbReference type="Pfam" id="PF14299">
    <property type="entry name" value="PP2"/>
    <property type="match status" value="1"/>
</dbReference>
<dbReference type="PANTHER" id="PTHR48478">
    <property type="entry name" value="LECTIN-LIKE"/>
    <property type="match status" value="1"/>
</dbReference>
<evidence type="ECO:0000313" key="1">
    <source>
        <dbReference type="EMBL" id="PRQ50698.1"/>
    </source>
</evidence>
<dbReference type="EMBL" id="PDCK01000040">
    <property type="protein sequence ID" value="PRQ50698.1"/>
    <property type="molecule type" value="Genomic_DNA"/>
</dbReference>